<dbReference type="Pfam" id="PF00089">
    <property type="entry name" value="Trypsin"/>
    <property type="match status" value="2"/>
</dbReference>
<keyword evidence="4 6" id="KW-0720">Serine protease</keyword>
<evidence type="ECO:0000256" key="8">
    <source>
        <dbReference type="SAM" id="SignalP"/>
    </source>
</evidence>
<evidence type="ECO:0000313" key="10">
    <source>
        <dbReference type="EMBL" id="KAK2555364.1"/>
    </source>
</evidence>
<dbReference type="PANTHER" id="PTHR24252">
    <property type="entry name" value="ACROSIN-RELATED"/>
    <property type="match status" value="1"/>
</dbReference>
<dbReference type="GO" id="GO:0004252">
    <property type="term" value="F:serine-type endopeptidase activity"/>
    <property type="evidence" value="ECO:0007669"/>
    <property type="project" value="InterPro"/>
</dbReference>
<dbReference type="SMART" id="SM00020">
    <property type="entry name" value="Tryp_SPc"/>
    <property type="match status" value="1"/>
</dbReference>
<dbReference type="InterPro" id="IPR009003">
    <property type="entry name" value="Peptidase_S1_PA"/>
</dbReference>
<dbReference type="GO" id="GO:0006508">
    <property type="term" value="P:proteolysis"/>
    <property type="evidence" value="ECO:0007669"/>
    <property type="project" value="UniProtKB-KW"/>
</dbReference>
<evidence type="ECO:0000256" key="4">
    <source>
        <dbReference type="ARBA" id="ARBA00022825"/>
    </source>
</evidence>
<keyword evidence="5" id="KW-1015">Disulfide bond</keyword>
<feature type="compositionally biased region" description="Pro residues" evidence="7">
    <location>
        <begin position="94"/>
        <end position="150"/>
    </location>
</feature>
<dbReference type="AlphaFoldDB" id="A0AAD9UZ53"/>
<feature type="chain" id="PRO_5042224898" evidence="8">
    <location>
        <begin position="20"/>
        <end position="422"/>
    </location>
</feature>
<dbReference type="Proteomes" id="UP001249851">
    <property type="component" value="Unassembled WGS sequence"/>
</dbReference>
<feature type="signal peptide" evidence="8">
    <location>
        <begin position="1"/>
        <end position="19"/>
    </location>
</feature>
<dbReference type="InterPro" id="IPR001314">
    <property type="entry name" value="Peptidase_S1A"/>
</dbReference>
<dbReference type="InterPro" id="IPR043504">
    <property type="entry name" value="Peptidase_S1_PA_chymotrypsin"/>
</dbReference>
<dbReference type="FunFam" id="2.40.10.10:FF:000120">
    <property type="entry name" value="Putative serine protease"/>
    <property type="match status" value="1"/>
</dbReference>
<evidence type="ECO:0000259" key="9">
    <source>
        <dbReference type="PROSITE" id="PS50240"/>
    </source>
</evidence>
<keyword evidence="1 6" id="KW-0645">Protease</keyword>
<evidence type="ECO:0000256" key="5">
    <source>
        <dbReference type="ARBA" id="ARBA00023157"/>
    </source>
</evidence>
<sequence length="422" mass="45767">MLFFLLLITGTLHPLLTKGAHPRTRTTSVQRELQVVSLHKQSGFSMQNLKHDIAVLQLEKRVPLSDKVNTICLPTQDAPLNSECYITGGLTPSTPSPPGTPPTPGSAPPPGTYPPSPGGGLGTPPPSPPETNPPPPSPPPGTYPPPPPPSGSHAEPKCGKRSLFTRIVNGEEAAPHSWPWQVSLRVKNGRKRTHICGGSLIRRNWIITAAHCVRSYPYPDGYTVVVGMHKKRGPPKEGGQEFDVKTLYRHKGFTMQNLMHDVAVLELKGSVTLTDKVLPVCLPTEPPTPGTQCYVTGWGRLRGRGRTPENIPLQQAKVPIVSHEDCAAKYGRYDRKAHLCAGQGHSSGSGSCQGDSGGPLVCEQGNRWYLHGIVSFGKRYCPTEYYSVFARVTTYLKWITDRIEGKGPPPDTLPPPTTNPSN</sequence>
<dbReference type="CDD" id="cd00190">
    <property type="entry name" value="Tryp_SPc"/>
    <property type="match status" value="1"/>
</dbReference>
<dbReference type="Gene3D" id="2.40.10.10">
    <property type="entry name" value="Trypsin-like serine proteases"/>
    <property type="match status" value="2"/>
</dbReference>
<evidence type="ECO:0000256" key="3">
    <source>
        <dbReference type="ARBA" id="ARBA00022801"/>
    </source>
</evidence>
<feature type="domain" description="Peptidase S1" evidence="9">
    <location>
        <begin position="167"/>
        <end position="404"/>
    </location>
</feature>
<reference evidence="10" key="2">
    <citation type="journal article" date="2023" name="Science">
        <title>Genomic signatures of disease resistance in endangered staghorn corals.</title>
        <authorList>
            <person name="Vollmer S.V."/>
            <person name="Selwyn J.D."/>
            <person name="Despard B.A."/>
            <person name="Roesel C.L."/>
        </authorList>
    </citation>
    <scope>NUCLEOTIDE SEQUENCE</scope>
    <source>
        <strain evidence="10">K2</strain>
    </source>
</reference>
<evidence type="ECO:0000313" key="11">
    <source>
        <dbReference type="Proteomes" id="UP001249851"/>
    </source>
</evidence>
<dbReference type="InterPro" id="IPR018114">
    <property type="entry name" value="TRYPSIN_HIS"/>
</dbReference>
<dbReference type="InterPro" id="IPR033116">
    <property type="entry name" value="TRYPSIN_SER"/>
</dbReference>
<accession>A0AAD9UZ53</accession>
<gene>
    <name evidence="10" type="ORF">P5673_022999</name>
</gene>
<dbReference type="PROSITE" id="PS50240">
    <property type="entry name" value="TRYPSIN_DOM"/>
    <property type="match status" value="1"/>
</dbReference>
<comment type="caution">
    <text evidence="10">The sequence shown here is derived from an EMBL/GenBank/DDBJ whole genome shotgun (WGS) entry which is preliminary data.</text>
</comment>
<name>A0AAD9UZ53_ACRCE</name>
<evidence type="ECO:0000256" key="7">
    <source>
        <dbReference type="SAM" id="MobiDB-lite"/>
    </source>
</evidence>
<feature type="region of interest" description="Disordered" evidence="7">
    <location>
        <begin position="84"/>
        <end position="158"/>
    </location>
</feature>
<keyword evidence="2 8" id="KW-0732">Signal</keyword>
<dbReference type="InterPro" id="IPR001254">
    <property type="entry name" value="Trypsin_dom"/>
</dbReference>
<evidence type="ECO:0000256" key="2">
    <source>
        <dbReference type="ARBA" id="ARBA00022729"/>
    </source>
</evidence>
<keyword evidence="11" id="KW-1185">Reference proteome</keyword>
<dbReference type="PANTHER" id="PTHR24252:SF7">
    <property type="entry name" value="HYALIN"/>
    <property type="match status" value="1"/>
</dbReference>
<protein>
    <submittedName>
        <fullName evidence="10">Chymotrypsinogen A</fullName>
    </submittedName>
</protein>
<keyword evidence="3 6" id="KW-0378">Hydrolase</keyword>
<proteinExistence type="predicted"/>
<reference evidence="10" key="1">
    <citation type="journal article" date="2023" name="G3 (Bethesda)">
        <title>Whole genome assembly and annotation of the endangered Caribbean coral Acropora cervicornis.</title>
        <authorList>
            <person name="Selwyn J.D."/>
            <person name="Vollmer S.V."/>
        </authorList>
    </citation>
    <scope>NUCLEOTIDE SEQUENCE</scope>
    <source>
        <strain evidence="10">K2</strain>
    </source>
</reference>
<dbReference type="SUPFAM" id="SSF50494">
    <property type="entry name" value="Trypsin-like serine proteases"/>
    <property type="match status" value="2"/>
</dbReference>
<evidence type="ECO:0000256" key="1">
    <source>
        <dbReference type="ARBA" id="ARBA00022670"/>
    </source>
</evidence>
<dbReference type="EMBL" id="JARQWQ010000063">
    <property type="protein sequence ID" value="KAK2555364.1"/>
    <property type="molecule type" value="Genomic_DNA"/>
</dbReference>
<evidence type="ECO:0000256" key="6">
    <source>
        <dbReference type="RuleBase" id="RU363034"/>
    </source>
</evidence>
<organism evidence="10 11">
    <name type="scientific">Acropora cervicornis</name>
    <name type="common">Staghorn coral</name>
    <dbReference type="NCBI Taxonomy" id="6130"/>
    <lineage>
        <taxon>Eukaryota</taxon>
        <taxon>Metazoa</taxon>
        <taxon>Cnidaria</taxon>
        <taxon>Anthozoa</taxon>
        <taxon>Hexacorallia</taxon>
        <taxon>Scleractinia</taxon>
        <taxon>Astrocoeniina</taxon>
        <taxon>Acroporidae</taxon>
        <taxon>Acropora</taxon>
    </lineage>
</organism>
<dbReference type="PROSITE" id="PS00135">
    <property type="entry name" value="TRYPSIN_SER"/>
    <property type="match status" value="1"/>
</dbReference>
<dbReference type="PROSITE" id="PS00134">
    <property type="entry name" value="TRYPSIN_HIS"/>
    <property type="match status" value="1"/>
</dbReference>
<dbReference type="PRINTS" id="PR00722">
    <property type="entry name" value="CHYMOTRYPSIN"/>
</dbReference>